<dbReference type="InterPro" id="IPR008258">
    <property type="entry name" value="Transglycosylase_SLT_dom_1"/>
</dbReference>
<dbReference type="EMBL" id="PDOA01000023">
    <property type="protein sequence ID" value="PWC26856.1"/>
    <property type="molecule type" value="Genomic_DNA"/>
</dbReference>
<evidence type="ECO:0000256" key="3">
    <source>
        <dbReference type="SAM" id="SignalP"/>
    </source>
</evidence>
<keyword evidence="6" id="KW-1185">Reference proteome</keyword>
<evidence type="ECO:0000259" key="4">
    <source>
        <dbReference type="Pfam" id="PF01464"/>
    </source>
</evidence>
<evidence type="ECO:0000313" key="5">
    <source>
        <dbReference type="EMBL" id="PWC26856.1"/>
    </source>
</evidence>
<dbReference type="SUPFAM" id="SSF53955">
    <property type="entry name" value="Lysozyme-like"/>
    <property type="match status" value="1"/>
</dbReference>
<evidence type="ECO:0000256" key="2">
    <source>
        <dbReference type="SAM" id="MobiDB-lite"/>
    </source>
</evidence>
<accession>A0A2U1UYX5</accession>
<dbReference type="OrthoDB" id="8277605at2"/>
<keyword evidence="3" id="KW-0732">Signal</keyword>
<reference evidence="6" key="1">
    <citation type="submission" date="2017-10" db="EMBL/GenBank/DDBJ databases">
        <authorList>
            <person name="Toshchakov S.V."/>
            <person name="Goeva M.A."/>
        </authorList>
    </citation>
    <scope>NUCLEOTIDE SEQUENCE [LARGE SCALE GENOMIC DNA]</scope>
    <source>
        <strain evidence="6">JR1/69-1-13</strain>
    </source>
</reference>
<protein>
    <submittedName>
        <fullName evidence="5">Conjugal transfer protein</fullName>
    </submittedName>
</protein>
<organism evidence="5 6">
    <name type="scientific">Teichococcus aestuarii</name>
    <dbReference type="NCBI Taxonomy" id="568898"/>
    <lineage>
        <taxon>Bacteria</taxon>
        <taxon>Pseudomonadati</taxon>
        <taxon>Pseudomonadota</taxon>
        <taxon>Alphaproteobacteria</taxon>
        <taxon>Acetobacterales</taxon>
        <taxon>Roseomonadaceae</taxon>
        <taxon>Roseomonas</taxon>
    </lineage>
</organism>
<feature type="domain" description="Transglycosylase SLT" evidence="4">
    <location>
        <begin position="15"/>
        <end position="146"/>
    </location>
</feature>
<dbReference type="AlphaFoldDB" id="A0A2U1UYX5"/>
<proteinExistence type="inferred from homology"/>
<dbReference type="Pfam" id="PF01464">
    <property type="entry name" value="SLT"/>
    <property type="match status" value="1"/>
</dbReference>
<dbReference type="InterPro" id="IPR023346">
    <property type="entry name" value="Lysozyme-like_dom_sf"/>
</dbReference>
<feature type="region of interest" description="Disordered" evidence="2">
    <location>
        <begin position="204"/>
        <end position="240"/>
    </location>
</feature>
<comment type="caution">
    <text evidence="5">The sequence shown here is derived from an EMBL/GenBank/DDBJ whole genome shotgun (WGS) entry which is preliminary data.</text>
</comment>
<comment type="similarity">
    <text evidence="1">Belongs to the virb1 family.</text>
</comment>
<name>A0A2U1UYX5_9PROT</name>
<sequence length="240" mass="25378">MSVALTLAAVLALAPSCAPAVDRGTLLAVIGTESRYHPFVVATNVKGRTTSSRRFNSADDAVAAVEALLSSGIDNIDLGLAQINYRAGHLQRLGLPIAAAFDPCSALSVAADVLVDCWTRFGDDRPEAARLDATLSCYNTGTPTRGLTNGYVGKVHTAYQTEIVPALRRRDVDGATAVPPPRPDAPISARLRCDVPAWDVWARCPQPDAAEPPPPDLEPAAPVRLRGITMEGPNDVPLRP</sequence>
<evidence type="ECO:0000313" key="6">
    <source>
        <dbReference type="Proteomes" id="UP000245048"/>
    </source>
</evidence>
<dbReference type="Gene3D" id="1.10.530.10">
    <property type="match status" value="1"/>
</dbReference>
<dbReference type="Proteomes" id="UP000245048">
    <property type="component" value="Unassembled WGS sequence"/>
</dbReference>
<feature type="signal peptide" evidence="3">
    <location>
        <begin position="1"/>
        <end position="20"/>
    </location>
</feature>
<feature type="chain" id="PRO_5015458968" evidence="3">
    <location>
        <begin position="21"/>
        <end position="240"/>
    </location>
</feature>
<gene>
    <name evidence="5" type="ORF">CR165_21080</name>
</gene>
<evidence type="ECO:0000256" key="1">
    <source>
        <dbReference type="ARBA" id="ARBA00009387"/>
    </source>
</evidence>